<evidence type="ECO:0000256" key="1">
    <source>
        <dbReference type="SAM" id="SignalP"/>
    </source>
</evidence>
<reference evidence="3" key="1">
    <citation type="journal article" date="2019" name="Int. J. Syst. Evol. Microbiol.">
        <title>The Global Catalogue of Microorganisms (GCM) 10K type strain sequencing project: providing services to taxonomists for standard genome sequencing and annotation.</title>
        <authorList>
            <consortium name="The Broad Institute Genomics Platform"/>
            <consortium name="The Broad Institute Genome Sequencing Center for Infectious Disease"/>
            <person name="Wu L."/>
            <person name="Ma J."/>
        </authorList>
    </citation>
    <scope>NUCLEOTIDE SEQUENCE [LARGE SCALE GENOMIC DNA]</scope>
    <source>
        <strain evidence="3">CGMCC 4.7289</strain>
    </source>
</reference>
<evidence type="ECO:0000313" key="3">
    <source>
        <dbReference type="Proteomes" id="UP001595816"/>
    </source>
</evidence>
<dbReference type="EMBL" id="JBHSAY010000024">
    <property type="protein sequence ID" value="MFC4135738.1"/>
    <property type="molecule type" value="Genomic_DNA"/>
</dbReference>
<keyword evidence="1" id="KW-0732">Signal</keyword>
<feature type="chain" id="PRO_5046438288" evidence="1">
    <location>
        <begin position="35"/>
        <end position="129"/>
    </location>
</feature>
<organism evidence="2 3">
    <name type="scientific">Hamadaea flava</name>
    <dbReference type="NCBI Taxonomy" id="1742688"/>
    <lineage>
        <taxon>Bacteria</taxon>
        <taxon>Bacillati</taxon>
        <taxon>Actinomycetota</taxon>
        <taxon>Actinomycetes</taxon>
        <taxon>Micromonosporales</taxon>
        <taxon>Micromonosporaceae</taxon>
        <taxon>Hamadaea</taxon>
    </lineage>
</organism>
<dbReference type="Proteomes" id="UP001595816">
    <property type="component" value="Unassembled WGS sequence"/>
</dbReference>
<gene>
    <name evidence="2" type="ORF">ACFOZ4_34435</name>
</gene>
<protein>
    <submittedName>
        <fullName evidence="2">Uncharacterized protein</fullName>
    </submittedName>
</protein>
<feature type="signal peptide" evidence="1">
    <location>
        <begin position="1"/>
        <end position="34"/>
    </location>
</feature>
<dbReference type="RefSeq" id="WP_253760721.1">
    <property type="nucleotide sequence ID" value="NZ_JAMZDZ010000001.1"/>
</dbReference>
<accession>A0ABV8LZK5</accession>
<keyword evidence="3" id="KW-1185">Reference proteome</keyword>
<comment type="caution">
    <text evidence="2">The sequence shown here is derived from an EMBL/GenBank/DDBJ whole genome shotgun (WGS) entry which is preliminary data.</text>
</comment>
<sequence>MTTKGIVQRALRAAAVSGAAATLAVVTMQGPASAYAFASIPGGLGTAEAAVGNRYFTACDGKPNGIGVYGRFHTNNNADVDVADLDGHGGNCGELDYSDSPYYAVRIQAIQRDGTASAWSNTTVCLAAC</sequence>
<name>A0ABV8LZK5_9ACTN</name>
<proteinExistence type="predicted"/>
<evidence type="ECO:0000313" key="2">
    <source>
        <dbReference type="EMBL" id="MFC4135738.1"/>
    </source>
</evidence>